<dbReference type="Proteomes" id="UP000585474">
    <property type="component" value="Unassembled WGS sequence"/>
</dbReference>
<sequence length="178" mass="20133">MKIWSFISSLETFKNVDHFCHFPCFHSVNVDVEDDPRRRSIIGMRTAADASCTQCNRLLGLKWIVVPDEKNGHPGQKIHTGSEKACCIGTEAVFCMHITVLLLKINYSEERDRDRDGGWRSLIHVSINSSHSLFLLNSVTLYEARGVNKKTMFLEAVWNGIVRSMIFLGLGFSVEGTQ</sequence>
<gene>
    <name evidence="1" type="ORF">Acr_28g0012920</name>
</gene>
<name>A0A7J0HBU5_9ERIC</name>
<dbReference type="OrthoDB" id="1744785at2759"/>
<dbReference type="AlphaFoldDB" id="A0A7J0HBU5"/>
<evidence type="ECO:0000313" key="2">
    <source>
        <dbReference type="Proteomes" id="UP000585474"/>
    </source>
</evidence>
<reference evidence="1 2" key="1">
    <citation type="submission" date="2019-07" db="EMBL/GenBank/DDBJ databases">
        <title>De Novo Assembly of kiwifruit Actinidia rufa.</title>
        <authorList>
            <person name="Sugita-Konishi S."/>
            <person name="Sato K."/>
            <person name="Mori E."/>
            <person name="Abe Y."/>
            <person name="Kisaki G."/>
            <person name="Hamano K."/>
            <person name="Suezawa K."/>
            <person name="Otani M."/>
            <person name="Fukuda T."/>
            <person name="Manabe T."/>
            <person name="Gomi K."/>
            <person name="Tabuchi M."/>
            <person name="Akimitsu K."/>
            <person name="Kataoka I."/>
        </authorList>
    </citation>
    <scope>NUCLEOTIDE SEQUENCE [LARGE SCALE GENOMIC DNA]</scope>
    <source>
        <strain evidence="2">cv. Fuchu</strain>
    </source>
</reference>
<organism evidence="1 2">
    <name type="scientific">Actinidia rufa</name>
    <dbReference type="NCBI Taxonomy" id="165716"/>
    <lineage>
        <taxon>Eukaryota</taxon>
        <taxon>Viridiplantae</taxon>
        <taxon>Streptophyta</taxon>
        <taxon>Embryophyta</taxon>
        <taxon>Tracheophyta</taxon>
        <taxon>Spermatophyta</taxon>
        <taxon>Magnoliopsida</taxon>
        <taxon>eudicotyledons</taxon>
        <taxon>Gunneridae</taxon>
        <taxon>Pentapetalae</taxon>
        <taxon>asterids</taxon>
        <taxon>Ericales</taxon>
        <taxon>Actinidiaceae</taxon>
        <taxon>Actinidia</taxon>
    </lineage>
</organism>
<accession>A0A7J0HBU5</accession>
<protein>
    <submittedName>
        <fullName evidence="1">Uncharacterized protein</fullName>
    </submittedName>
</protein>
<keyword evidence="2" id="KW-1185">Reference proteome</keyword>
<comment type="caution">
    <text evidence="1">The sequence shown here is derived from an EMBL/GenBank/DDBJ whole genome shotgun (WGS) entry which is preliminary data.</text>
</comment>
<evidence type="ECO:0000313" key="1">
    <source>
        <dbReference type="EMBL" id="GFZ20587.1"/>
    </source>
</evidence>
<dbReference type="EMBL" id="BJWL01000028">
    <property type="protein sequence ID" value="GFZ20587.1"/>
    <property type="molecule type" value="Genomic_DNA"/>
</dbReference>
<proteinExistence type="predicted"/>